<dbReference type="Proteomes" id="UP001589710">
    <property type="component" value="Unassembled WGS sequence"/>
</dbReference>
<dbReference type="RefSeq" id="WP_345512000.1">
    <property type="nucleotide sequence ID" value="NZ_BAAAXD010000013.1"/>
</dbReference>
<sequence>MTAFVSKALNFIAFSCSTGSLSAMTPRLPNPIHCENRHPQRSSQGLVEEGLAGIRARRGCLGLKKGSTTSGAAEKWIVRTHQASYRSAMQIVVTLDCVDTEAQANFWLAALTPLDYRRGFHGPPYLSLVGPAPAPTLLLQHVPEPAISRSRISTRPAPVQPGDSTDTPDLSSHNSGSTSGEPDK</sequence>
<comment type="caution">
    <text evidence="2">The sequence shown here is derived from an EMBL/GenBank/DDBJ whole genome shotgun (WGS) entry which is preliminary data.</text>
</comment>
<evidence type="ECO:0000313" key="2">
    <source>
        <dbReference type="EMBL" id="MFB9575441.1"/>
    </source>
</evidence>
<proteinExistence type="predicted"/>
<evidence type="ECO:0000313" key="3">
    <source>
        <dbReference type="Proteomes" id="UP001589710"/>
    </source>
</evidence>
<organism evidence="2 3">
    <name type="scientific">Streptomyces yanii</name>
    <dbReference type="NCBI Taxonomy" id="78510"/>
    <lineage>
        <taxon>Bacteria</taxon>
        <taxon>Bacillati</taxon>
        <taxon>Actinomycetota</taxon>
        <taxon>Actinomycetes</taxon>
        <taxon>Kitasatosporales</taxon>
        <taxon>Streptomycetaceae</taxon>
        <taxon>Streptomyces</taxon>
    </lineage>
</organism>
<evidence type="ECO:0000256" key="1">
    <source>
        <dbReference type="SAM" id="MobiDB-lite"/>
    </source>
</evidence>
<reference evidence="2 3" key="1">
    <citation type="submission" date="2024-09" db="EMBL/GenBank/DDBJ databases">
        <authorList>
            <person name="Sun Q."/>
            <person name="Mori K."/>
        </authorList>
    </citation>
    <scope>NUCLEOTIDE SEQUENCE [LARGE SCALE GENOMIC DNA]</scope>
    <source>
        <strain evidence="2 3">JCM 3331</strain>
    </source>
</reference>
<gene>
    <name evidence="2" type="ORF">ACFFTL_24890</name>
</gene>
<feature type="compositionally biased region" description="Polar residues" evidence="1">
    <location>
        <begin position="162"/>
        <end position="184"/>
    </location>
</feature>
<name>A0ABV5RC51_9ACTN</name>
<dbReference type="EMBL" id="JBHMCG010000101">
    <property type="protein sequence ID" value="MFB9575441.1"/>
    <property type="molecule type" value="Genomic_DNA"/>
</dbReference>
<accession>A0ABV5RC51</accession>
<feature type="region of interest" description="Disordered" evidence="1">
    <location>
        <begin position="147"/>
        <end position="184"/>
    </location>
</feature>
<keyword evidence="3" id="KW-1185">Reference proteome</keyword>
<protein>
    <submittedName>
        <fullName evidence="2">Uncharacterized protein</fullName>
    </submittedName>
</protein>